<evidence type="ECO:0000256" key="1">
    <source>
        <dbReference type="ARBA" id="ARBA00001974"/>
    </source>
</evidence>
<comment type="similarity">
    <text evidence="2">Belongs to the FAD-binding monooxygenase family.</text>
</comment>
<dbReference type="InterPro" id="IPR051209">
    <property type="entry name" value="FAD-bind_Monooxygenase_sf"/>
</dbReference>
<dbReference type="PANTHER" id="PTHR42877:SF6">
    <property type="entry name" value="MONOOXYGENASE, PUTATIVE (AFU_ORTHOLOGUE AFUA_3G15050)-RELATED"/>
    <property type="match status" value="1"/>
</dbReference>
<dbReference type="EMBL" id="KN846951">
    <property type="protein sequence ID" value="KIV86013.1"/>
    <property type="molecule type" value="Genomic_DNA"/>
</dbReference>
<gene>
    <name evidence="4" type="ORF">PV11_01656</name>
</gene>
<dbReference type="InterPro" id="IPR036188">
    <property type="entry name" value="FAD/NAD-bd_sf"/>
</dbReference>
<dbReference type="HOGENOM" id="CLU_284275_0_0_1"/>
<evidence type="ECO:0000313" key="5">
    <source>
        <dbReference type="Proteomes" id="UP000053599"/>
    </source>
</evidence>
<comment type="cofactor">
    <cofactor evidence="1">
        <name>FAD</name>
        <dbReference type="ChEBI" id="CHEBI:57692"/>
    </cofactor>
</comment>
<evidence type="ECO:0000313" key="4">
    <source>
        <dbReference type="EMBL" id="KIV86013.1"/>
    </source>
</evidence>
<dbReference type="Pfam" id="PF13450">
    <property type="entry name" value="NAD_binding_8"/>
    <property type="match status" value="1"/>
</dbReference>
<evidence type="ECO:0000256" key="3">
    <source>
        <dbReference type="SAM" id="MobiDB-lite"/>
    </source>
</evidence>
<dbReference type="OrthoDB" id="74360at2759"/>
<reference evidence="4 5" key="1">
    <citation type="submission" date="2015-01" db="EMBL/GenBank/DDBJ databases">
        <title>The Genome Sequence of Exophiala sideris CBS121828.</title>
        <authorList>
            <consortium name="The Broad Institute Genomics Platform"/>
            <person name="Cuomo C."/>
            <person name="de Hoog S."/>
            <person name="Gorbushina A."/>
            <person name="Stielow B."/>
            <person name="Teixiera M."/>
            <person name="Abouelleil A."/>
            <person name="Chapman S.B."/>
            <person name="Priest M."/>
            <person name="Young S.K."/>
            <person name="Wortman J."/>
            <person name="Nusbaum C."/>
            <person name="Birren B."/>
        </authorList>
    </citation>
    <scope>NUCLEOTIDE SEQUENCE [LARGE SCALE GENOMIC DNA]</scope>
    <source>
        <strain evidence="4 5">CBS 121828</strain>
    </source>
</reference>
<sequence>MIRPDSLLTPSTEAGSVNDFEMGDAGQSSPFDLTQAPYSPYRAVKVVIVGAGIGGIVAAALLPAKVPNLQYVVFERNDIVGGTWAQNTYPGVRCDVPSHAYQLTFAPNPRWSEYYAPGHEIREYYEQVVKDFGIAQHLRLRHEVLRTAWNEKLSCWETTVRNLVTGEVFVETAEFFVSAQGRLNLPKKPYIPELGTEFKGHVCHTAEWDDSYDFNGKKIAIVGNGASGQQLLVNILPQVNHIDHYARSKQWILPTFSSGFLEAKPELPGAYIFTEQEKERFASNPAAYLDFRRGLERDLHDAYRGSIAGTAENEAARQRCVDAMLKRLGGDEQWLKRLLPDYAVGCKRPTPSPGYLEALRGSKVTYVDTGISYANRSGLIDANGTERQVDAIILATGFENGFLPLFPTIGKGGLDLAKHWSEDGPAGYPETYFGIMAPDMPNYFAVLQAQSYAAGGTVPLHCETSVTFIAKAIRKVQRESYKALYPSHEATTDFNEYVGAYYEDKVIGDSCNSWLKAGKGKTRPLCNETKPICGACKRLALTCCYITEFVSFNTGDSCHQAQHWTSPEHDGSNDSSISELSKFTAHPKVTFTIAQVDLSISTPDILYFSHFERLVRTSLPPSLRCFESHRLDCAFLRYAVLCLAASHLSTLDTSLSSRCLTDDSRRSVTSPTPSPLHLHHAQRYHDVAQTFVLGDILNDPSLVLIGKVLFAYYHHASTDHLRFRQAVWETTQFVRKNHVEIMESSSGEMALQLWYRLYNSHRPSRLPAVPIDGEVPSLSGPHLASPGADEYLHSMCIVGMSSDDLMHDILFRTMELRRRMVVYRCTSSVLGLPETSEQVGVQAYRLLSGMMKRPRTSLDEHEAKASFVQGDHILKLLEIQSQRLEVWKSRVDAKHMTPQKQACLSPPSFETHELANHRKRMNQLYNLLCRLLIESANTISPPAPDGIAFEDTTDTSTSALLNEALRLIDTVEPTLSSLVDIYAFSLSEVLLQLCYTFPSTTFFDYILDVVWPRMEAYGRGYEHSHIPTHLAKRVIALIADAWQDSRRILLVVTAVPEDTPKTVLLDVTHQIDVVTYGYDTQQRKFFITKRQLP</sequence>
<dbReference type="PANTHER" id="PTHR42877">
    <property type="entry name" value="L-ORNITHINE N(5)-MONOOXYGENASE-RELATED"/>
    <property type="match status" value="1"/>
</dbReference>
<feature type="region of interest" description="Disordered" evidence="3">
    <location>
        <begin position="1"/>
        <end position="23"/>
    </location>
</feature>
<name>A0A0D1ZGU9_9EURO</name>
<dbReference type="SUPFAM" id="SSF51905">
    <property type="entry name" value="FAD/NAD(P)-binding domain"/>
    <property type="match status" value="2"/>
</dbReference>
<proteinExistence type="inferred from homology"/>
<dbReference type="AlphaFoldDB" id="A0A0D1ZGU9"/>
<accession>A0A0D1ZGU9</accession>
<dbReference type="Gene3D" id="3.50.50.60">
    <property type="entry name" value="FAD/NAD(P)-binding domain"/>
    <property type="match status" value="2"/>
</dbReference>
<evidence type="ECO:0000256" key="2">
    <source>
        <dbReference type="ARBA" id="ARBA00010139"/>
    </source>
</evidence>
<organism evidence="4 5">
    <name type="scientific">Exophiala sideris</name>
    <dbReference type="NCBI Taxonomy" id="1016849"/>
    <lineage>
        <taxon>Eukaryota</taxon>
        <taxon>Fungi</taxon>
        <taxon>Dikarya</taxon>
        <taxon>Ascomycota</taxon>
        <taxon>Pezizomycotina</taxon>
        <taxon>Eurotiomycetes</taxon>
        <taxon>Chaetothyriomycetidae</taxon>
        <taxon>Chaetothyriales</taxon>
        <taxon>Herpotrichiellaceae</taxon>
        <taxon>Exophiala</taxon>
    </lineage>
</organism>
<protein>
    <submittedName>
        <fullName evidence="4">Uncharacterized protein</fullName>
    </submittedName>
</protein>
<dbReference type="Proteomes" id="UP000053599">
    <property type="component" value="Unassembled WGS sequence"/>
</dbReference>